<feature type="compositionally biased region" description="Polar residues" evidence="1">
    <location>
        <begin position="32"/>
        <end position="46"/>
    </location>
</feature>
<feature type="compositionally biased region" description="Low complexity" evidence="1">
    <location>
        <begin position="565"/>
        <end position="592"/>
    </location>
</feature>
<feature type="compositionally biased region" description="Basic residues" evidence="1">
    <location>
        <begin position="427"/>
        <end position="437"/>
    </location>
</feature>
<name>A0ABQ8KPP5_9APHY</name>
<dbReference type="PANTHER" id="PTHR39639">
    <property type="entry name" value="CHROMOSOME 16, WHOLE GENOME SHOTGUN SEQUENCE"/>
    <property type="match status" value="1"/>
</dbReference>
<evidence type="ECO:0000313" key="4">
    <source>
        <dbReference type="Proteomes" id="UP000814176"/>
    </source>
</evidence>
<feature type="region of interest" description="Disordered" evidence="1">
    <location>
        <begin position="690"/>
        <end position="746"/>
    </location>
</feature>
<dbReference type="GeneID" id="72009594"/>
<feature type="compositionally biased region" description="Basic and acidic residues" evidence="1">
    <location>
        <begin position="1068"/>
        <end position="1077"/>
    </location>
</feature>
<reference evidence="3 4" key="1">
    <citation type="journal article" date="2021" name="Environ. Microbiol.">
        <title>Gene family expansions and transcriptome signatures uncover fungal adaptations to wood decay.</title>
        <authorList>
            <person name="Hage H."/>
            <person name="Miyauchi S."/>
            <person name="Viragh M."/>
            <person name="Drula E."/>
            <person name="Min B."/>
            <person name="Chaduli D."/>
            <person name="Navarro D."/>
            <person name="Favel A."/>
            <person name="Norest M."/>
            <person name="Lesage-Meessen L."/>
            <person name="Balint B."/>
            <person name="Merenyi Z."/>
            <person name="de Eugenio L."/>
            <person name="Morin E."/>
            <person name="Martinez A.T."/>
            <person name="Baldrian P."/>
            <person name="Stursova M."/>
            <person name="Martinez M.J."/>
            <person name="Novotny C."/>
            <person name="Magnuson J.K."/>
            <person name="Spatafora J.W."/>
            <person name="Maurice S."/>
            <person name="Pangilinan J."/>
            <person name="Andreopoulos W."/>
            <person name="LaButti K."/>
            <person name="Hundley H."/>
            <person name="Na H."/>
            <person name="Kuo A."/>
            <person name="Barry K."/>
            <person name="Lipzen A."/>
            <person name="Henrissat B."/>
            <person name="Riley R."/>
            <person name="Ahrendt S."/>
            <person name="Nagy L.G."/>
            <person name="Grigoriev I.V."/>
            <person name="Martin F."/>
            <person name="Rosso M.N."/>
        </authorList>
    </citation>
    <scope>NUCLEOTIDE SEQUENCE [LARGE SCALE GENOMIC DNA]</scope>
    <source>
        <strain evidence="3 4">CIRM-BRFM 1785</strain>
    </source>
</reference>
<feature type="compositionally biased region" description="Acidic residues" evidence="1">
    <location>
        <begin position="412"/>
        <end position="423"/>
    </location>
</feature>
<feature type="region of interest" description="Disordered" evidence="1">
    <location>
        <begin position="394"/>
        <end position="594"/>
    </location>
</feature>
<feature type="compositionally biased region" description="Low complexity" evidence="1">
    <location>
        <begin position="477"/>
        <end position="521"/>
    </location>
</feature>
<keyword evidence="4" id="KW-1185">Reference proteome</keyword>
<dbReference type="Proteomes" id="UP000814176">
    <property type="component" value="Unassembled WGS sequence"/>
</dbReference>
<feature type="compositionally biased region" description="Low complexity" evidence="1">
    <location>
        <begin position="691"/>
        <end position="710"/>
    </location>
</feature>
<dbReference type="PANTHER" id="PTHR39639:SF1">
    <property type="entry name" value="DUF262 DOMAIN-CONTAINING PROTEIN"/>
    <property type="match status" value="1"/>
</dbReference>
<feature type="compositionally biased region" description="Pro residues" evidence="1">
    <location>
        <begin position="930"/>
        <end position="955"/>
    </location>
</feature>
<feature type="compositionally biased region" description="Basic and acidic residues" evidence="1">
    <location>
        <begin position="1003"/>
        <end position="1061"/>
    </location>
</feature>
<feature type="region of interest" description="Disordered" evidence="1">
    <location>
        <begin position="868"/>
        <end position="1077"/>
    </location>
</feature>
<proteinExistence type="predicted"/>
<gene>
    <name evidence="3" type="ORF">C8Q71DRAFT_904661</name>
</gene>
<feature type="region of interest" description="Disordered" evidence="1">
    <location>
        <begin position="1"/>
        <end position="46"/>
    </location>
</feature>
<feature type="compositionally biased region" description="Polar residues" evidence="1">
    <location>
        <begin position="555"/>
        <end position="564"/>
    </location>
</feature>
<evidence type="ECO:0000256" key="1">
    <source>
        <dbReference type="SAM" id="MobiDB-lite"/>
    </source>
</evidence>
<organism evidence="3 4">
    <name type="scientific">Rhodofomes roseus</name>
    <dbReference type="NCBI Taxonomy" id="34475"/>
    <lineage>
        <taxon>Eukaryota</taxon>
        <taxon>Fungi</taxon>
        <taxon>Dikarya</taxon>
        <taxon>Basidiomycota</taxon>
        <taxon>Agaricomycotina</taxon>
        <taxon>Agaricomycetes</taxon>
        <taxon>Polyporales</taxon>
        <taxon>Rhodofomes</taxon>
    </lineage>
</organism>
<dbReference type="EMBL" id="JADCUA010000004">
    <property type="protein sequence ID" value="KAH9840543.1"/>
    <property type="molecule type" value="Genomic_DNA"/>
</dbReference>
<feature type="domain" description="GmrSD restriction endonucleases N-terminal" evidence="2">
    <location>
        <begin position="64"/>
        <end position="194"/>
    </location>
</feature>
<feature type="compositionally biased region" description="Polar residues" evidence="1">
    <location>
        <begin position="724"/>
        <end position="733"/>
    </location>
</feature>
<sequence>MLSDWESDLTDLSSSDEEEYVPPSQKKKTTARARNTGNDYKVTNTLRPPRTTQYTAKSLFDQMMDNTIDLDPEYQRDIVWSDSKQSGLIDSILRNYYIPPVIFAVTAKEDGSESRTCIDGKQRLTSIANFFNGVISHRDSKTNTRYWYKDGPARGVKRKILPKQYQQVFANKQITCVEYEGLTDDQEREIFQRVQLGVALTPAERLQALTGHRATLIREIQVKVLGSEGFGSNLEWANGRGRDFQCLASIVYLIEQQSQTFPHVTQLEKWLQSVGALPVKFESDIMETFQVWVTMVRDVHFNTPFSKPTRVSPIEFTIIGVLIHKHRSTLSMLQLSNAISQMRADVRSQHVDIRANSKVTKTMLTFINKKMKTIDIQGDGKGDISATTFVRSKAGENGTATGKRKRAIVPSSEEEESSDDEDDVPLRRKAPAKKKAATTRATTTKSAVSAKPAVTSTSSKTAATKTTIKLPARSAVSKPATPASTAKPATSASKVTVKQVTVSTSAKSAKTSPTVSQSTSTVKKKEPSATTAVTGTPTATPTMPSKAVPAAEVTQVKSSPNTTSPAPLALPRRTPLPNGMAASGSRSASVSVKTEPGVEAALQSPTVNRGGGIAASPLDRLAAIRAAKANIGSRSVSGPAAVPAAGRSAPAAASLPRTSPPNILDNVAPIVKQERPQLSNINTNVAASIHQQPPAAQPGPSSTSSSRLPTPALPPPSTVASSARSTPSVSTPTGLPAPPVHIQQTTGKQPSFDAVYLGDLFKEHRIGIYAHQAFPPANQPQAQLNHQPTLPASAPNGSTAEDVVMGDATSRAASVMPQLSTEQVLSTIPPHVLSAIQLAQQSASAPPFPNNGMPTAPPVHAFSSMPSVPMGSQIPNEALKRSPSTPAPAMPPTKPAAMRTPPPIRPLGPRPPTSAAGEVSTSTQFHPSPSSLPPPPPSLPPPPPPGLPPPPPPTSPSLSVKSAGSGTILARPMSEHDGYNAGRSVSPRSSLSRGRAWGETDWDMDRNRDRDGERSRERGRDRDRNGDSRWAPERPRDPRRRDSGGTRNWEQERTESRDWGMSRRGRGRERDKGWPRR</sequence>
<feature type="compositionally biased region" description="Low complexity" evidence="1">
    <location>
        <begin position="528"/>
        <end position="542"/>
    </location>
</feature>
<feature type="compositionally biased region" description="Acidic residues" evidence="1">
    <location>
        <begin position="1"/>
        <end position="20"/>
    </location>
</feature>
<dbReference type="RefSeq" id="XP_047782009.1">
    <property type="nucleotide sequence ID" value="XM_047928862.1"/>
</dbReference>
<accession>A0ABQ8KPP5</accession>
<evidence type="ECO:0000313" key="3">
    <source>
        <dbReference type="EMBL" id="KAH9840543.1"/>
    </source>
</evidence>
<dbReference type="Pfam" id="PF03235">
    <property type="entry name" value="GmrSD_N"/>
    <property type="match status" value="1"/>
</dbReference>
<dbReference type="InterPro" id="IPR004919">
    <property type="entry name" value="GmrSD_N"/>
</dbReference>
<comment type="caution">
    <text evidence="3">The sequence shown here is derived from an EMBL/GenBank/DDBJ whole genome shotgun (WGS) entry which is preliminary data.</text>
</comment>
<feature type="compositionally biased region" description="Pro residues" evidence="1">
    <location>
        <begin position="885"/>
        <end position="912"/>
    </location>
</feature>
<feature type="compositionally biased region" description="Low complexity" evidence="1">
    <location>
        <begin position="438"/>
        <end position="469"/>
    </location>
</feature>
<evidence type="ECO:0000259" key="2">
    <source>
        <dbReference type="Pfam" id="PF03235"/>
    </source>
</evidence>
<protein>
    <recommendedName>
        <fullName evidence="2">GmrSD restriction endonucleases N-terminal domain-containing protein</fullName>
    </recommendedName>
</protein>